<evidence type="ECO:0000256" key="1">
    <source>
        <dbReference type="ARBA" id="ARBA00023224"/>
    </source>
</evidence>
<dbReference type="Gene3D" id="1.10.287.950">
    <property type="entry name" value="Methyl-accepting chemotaxis protein"/>
    <property type="match status" value="1"/>
</dbReference>
<dbReference type="EMBL" id="JAENHN010000059">
    <property type="protein sequence ID" value="MBK1813197.1"/>
    <property type="molecule type" value="Genomic_DNA"/>
</dbReference>
<proteinExistence type="predicted"/>
<evidence type="ECO:0000313" key="5">
    <source>
        <dbReference type="Proteomes" id="UP000596739"/>
    </source>
</evidence>
<dbReference type="RefSeq" id="WP_200273070.1">
    <property type="nucleotide sequence ID" value="NZ_JAENHN010000059.1"/>
</dbReference>
<dbReference type="SUPFAM" id="SSF58104">
    <property type="entry name" value="Methyl-accepting chemotaxis protein (MCP) signaling domain"/>
    <property type="match status" value="1"/>
</dbReference>
<keyword evidence="5" id="KW-1185">Reference proteome</keyword>
<accession>A0ABS1EV10</accession>
<protein>
    <submittedName>
        <fullName evidence="4">Methyl-accepting chemotaxis protein</fullName>
    </submittedName>
</protein>
<dbReference type="PROSITE" id="PS50111">
    <property type="entry name" value="CHEMOTAXIS_TRANSDUC_2"/>
    <property type="match status" value="1"/>
</dbReference>
<evidence type="ECO:0000259" key="3">
    <source>
        <dbReference type="PROSITE" id="PS50111"/>
    </source>
</evidence>
<name>A0ABS1EV10_9CLOT</name>
<sequence length="382" mass="41441">MILSKAVEFIKSLCETQADMIPGGVIYVMTGEDSIVWRRASKEFDLDIFHVGEKVISNSIAAKAMREKETITANVPRSLYGIRLKITSEPIIDDDGQVIGAFSTIFPVVHPVIKAFKDFAPILAEMFPDGAVMATSDLSDFIDIQHSNQFKLPQLQVGHALNKGGVAEIAIKTKSPVSKEYDDSFYGVPVLSVGYPLMDENNDEIVGTFSLIIPKVTAEHLKEMSTSLEKSLSEIASTVEELASSASNIHINEQELNKSINEIILLSRQINEISSFIKEIADETKMLGLNAAIEAARAGESGRGFGVVATQIRKLSEQSKSTVPTIQDLTNKIIAKVTESSTKSQSSLSSSQDQAAATEQMAASLEGITSMAEKLNEIALKL</sequence>
<dbReference type="InterPro" id="IPR004089">
    <property type="entry name" value="MCPsignal_dom"/>
</dbReference>
<dbReference type="Pfam" id="PF00015">
    <property type="entry name" value="MCPsignal"/>
    <property type="match status" value="1"/>
</dbReference>
<dbReference type="PANTHER" id="PTHR32089:SF112">
    <property type="entry name" value="LYSOZYME-LIKE PROTEIN-RELATED"/>
    <property type="match status" value="1"/>
</dbReference>
<gene>
    <name evidence="4" type="ORF">JHL18_21475</name>
</gene>
<evidence type="ECO:0000313" key="4">
    <source>
        <dbReference type="EMBL" id="MBK1813197.1"/>
    </source>
</evidence>
<evidence type="ECO:0000256" key="2">
    <source>
        <dbReference type="PROSITE-ProRule" id="PRU00284"/>
    </source>
</evidence>
<dbReference type="Proteomes" id="UP000596739">
    <property type="component" value="Unassembled WGS sequence"/>
</dbReference>
<organism evidence="4 5">
    <name type="scientific">Clostridium yunnanense</name>
    <dbReference type="NCBI Taxonomy" id="2800325"/>
    <lineage>
        <taxon>Bacteria</taxon>
        <taxon>Bacillati</taxon>
        <taxon>Bacillota</taxon>
        <taxon>Clostridia</taxon>
        <taxon>Eubacteriales</taxon>
        <taxon>Clostridiaceae</taxon>
        <taxon>Clostridium</taxon>
    </lineage>
</organism>
<dbReference type="SMART" id="SM00283">
    <property type="entry name" value="MA"/>
    <property type="match status" value="1"/>
</dbReference>
<comment type="caution">
    <text evidence="4">The sequence shown here is derived from an EMBL/GenBank/DDBJ whole genome shotgun (WGS) entry which is preliminary data.</text>
</comment>
<dbReference type="PANTHER" id="PTHR32089">
    <property type="entry name" value="METHYL-ACCEPTING CHEMOTAXIS PROTEIN MCPB"/>
    <property type="match status" value="1"/>
</dbReference>
<feature type="domain" description="Methyl-accepting transducer" evidence="3">
    <location>
        <begin position="217"/>
        <end position="382"/>
    </location>
</feature>
<keyword evidence="1 2" id="KW-0807">Transducer</keyword>
<reference evidence="5" key="1">
    <citation type="submission" date="2021-01" db="EMBL/GenBank/DDBJ databases">
        <title>Genome public.</title>
        <authorList>
            <person name="Liu C."/>
            <person name="Sun Q."/>
        </authorList>
    </citation>
    <scope>NUCLEOTIDE SEQUENCE [LARGE SCALE GENOMIC DNA]</scope>
    <source>
        <strain evidence="5">YIM B02505</strain>
    </source>
</reference>